<name>A0ABR9W2D9_9MICO</name>
<dbReference type="Proteomes" id="UP000644727">
    <property type="component" value="Unassembled WGS sequence"/>
</dbReference>
<dbReference type="PANTHER" id="PTHR34135">
    <property type="entry name" value="LYSOZYME"/>
    <property type="match status" value="1"/>
</dbReference>
<accession>A0ABR9W2D9</accession>
<proteinExistence type="inferred from homology"/>
<dbReference type="InterPro" id="IPR002053">
    <property type="entry name" value="Glyco_hydro_25"/>
</dbReference>
<evidence type="ECO:0000256" key="3">
    <source>
        <dbReference type="ARBA" id="ARBA00023295"/>
    </source>
</evidence>
<keyword evidence="3" id="KW-0326">Glycosidase</keyword>
<feature type="compositionally biased region" description="Basic residues" evidence="4">
    <location>
        <begin position="1"/>
        <end position="10"/>
    </location>
</feature>
<dbReference type="Pfam" id="PF01183">
    <property type="entry name" value="Glyco_hydro_25"/>
    <property type="match status" value="1"/>
</dbReference>
<evidence type="ECO:0000256" key="1">
    <source>
        <dbReference type="ARBA" id="ARBA00010646"/>
    </source>
</evidence>
<evidence type="ECO:0000313" key="5">
    <source>
        <dbReference type="EMBL" id="MBE9404602.1"/>
    </source>
</evidence>
<dbReference type="SUPFAM" id="SSF51445">
    <property type="entry name" value="(Trans)glycosidases"/>
    <property type="match status" value="1"/>
</dbReference>
<dbReference type="InterPro" id="IPR006311">
    <property type="entry name" value="TAT_signal"/>
</dbReference>
<keyword evidence="6" id="KW-1185">Reference proteome</keyword>
<dbReference type="PROSITE" id="PS51318">
    <property type="entry name" value="TAT"/>
    <property type="match status" value="1"/>
</dbReference>
<dbReference type="EMBL" id="JADEYR010000012">
    <property type="protein sequence ID" value="MBE9404602.1"/>
    <property type="molecule type" value="Genomic_DNA"/>
</dbReference>
<dbReference type="PROSITE" id="PS51904">
    <property type="entry name" value="GLYCOSYL_HYDROL_F25_2"/>
    <property type="match status" value="1"/>
</dbReference>
<dbReference type="PANTHER" id="PTHR34135:SF2">
    <property type="entry name" value="LYSOZYME"/>
    <property type="match status" value="1"/>
</dbReference>
<organism evidence="5 6">
    <name type="scientific">Brachybacterium epidermidis</name>
    <dbReference type="NCBI Taxonomy" id="2781983"/>
    <lineage>
        <taxon>Bacteria</taxon>
        <taxon>Bacillati</taxon>
        <taxon>Actinomycetota</taxon>
        <taxon>Actinomycetes</taxon>
        <taxon>Micrococcales</taxon>
        <taxon>Dermabacteraceae</taxon>
        <taxon>Brachybacterium</taxon>
    </lineage>
</organism>
<protein>
    <submittedName>
        <fullName evidence="5">Lysozyme</fullName>
    </submittedName>
</protein>
<evidence type="ECO:0000256" key="2">
    <source>
        <dbReference type="ARBA" id="ARBA00022801"/>
    </source>
</evidence>
<comment type="caution">
    <text evidence="5">The sequence shown here is derived from an EMBL/GenBank/DDBJ whole genome shotgun (WGS) entry which is preliminary data.</text>
</comment>
<keyword evidence="2" id="KW-0378">Hydrolase</keyword>
<gene>
    <name evidence="5" type="ORF">IOE58_10545</name>
</gene>
<evidence type="ECO:0000256" key="4">
    <source>
        <dbReference type="SAM" id="MobiDB-lite"/>
    </source>
</evidence>
<dbReference type="SMART" id="SM00641">
    <property type="entry name" value="Glyco_25"/>
    <property type="match status" value="1"/>
</dbReference>
<sequence length="283" mass="30933">MAAYRPRHLAPARTPSQPPFPPAGSSRRSLLRGGALGMATLGVGASGALGAAAHAAPAAAEPAAPAVATGIHGQDVSAWQGRVDWAAQRELGSRFAYVKATEGRSYRSPDFDHQYTGAGDAGMMRGGYHFARPDSGGPEEQVDFFLNNGGGWSEDGRTLPGMVDLEGYRGLPRDYGLGQQEMREWISAFLVRYRDSVGRRPVVYTNYYWWMDVVGDWTPTNTPLFLAAYRAEPPVLLPGRWWGWELWQYSDSGPFAGDSNLWHGTQAQFESFVCDVDYDAHGI</sequence>
<dbReference type="InterPro" id="IPR018077">
    <property type="entry name" value="Glyco_hydro_fam25_subgr"/>
</dbReference>
<dbReference type="InterPro" id="IPR017853">
    <property type="entry name" value="GH"/>
</dbReference>
<feature type="region of interest" description="Disordered" evidence="4">
    <location>
        <begin position="1"/>
        <end position="28"/>
    </location>
</feature>
<comment type="similarity">
    <text evidence="1">Belongs to the glycosyl hydrolase 25 family.</text>
</comment>
<evidence type="ECO:0000313" key="6">
    <source>
        <dbReference type="Proteomes" id="UP000644727"/>
    </source>
</evidence>
<dbReference type="RefSeq" id="WP_193866347.1">
    <property type="nucleotide sequence ID" value="NZ_JADEYR010000012.1"/>
</dbReference>
<reference evidence="5 6" key="1">
    <citation type="submission" date="2020-10" db="EMBL/GenBank/DDBJ databases">
        <title>Draft genome and description of Brachybacterium epidermidis sp nov.</title>
        <authorList>
            <person name="Boxberger M."/>
            <person name="La Scola B."/>
        </authorList>
    </citation>
    <scope>NUCLEOTIDE SEQUENCE [LARGE SCALE GENOMIC DNA]</scope>
    <source>
        <strain evidence="5 6">Marseille-Q2903</strain>
    </source>
</reference>
<dbReference type="Gene3D" id="3.20.20.80">
    <property type="entry name" value="Glycosidases"/>
    <property type="match status" value="1"/>
</dbReference>